<evidence type="ECO:0000256" key="8">
    <source>
        <dbReference type="ARBA" id="ARBA00014472"/>
    </source>
</evidence>
<dbReference type="GO" id="GO:0008652">
    <property type="term" value="P:amino acid biosynthetic process"/>
    <property type="evidence" value="ECO:0007669"/>
    <property type="project" value="UniProtKB-ARBA"/>
</dbReference>
<comment type="catalytic activity">
    <reaction evidence="11">
        <text>L-valine + 2-oxoglutarate = 3-methyl-2-oxobutanoate + L-glutamate</text>
        <dbReference type="Rhea" id="RHEA:24813"/>
        <dbReference type="ChEBI" id="CHEBI:11851"/>
        <dbReference type="ChEBI" id="CHEBI:16810"/>
        <dbReference type="ChEBI" id="CHEBI:29985"/>
        <dbReference type="ChEBI" id="CHEBI:57762"/>
        <dbReference type="EC" id="2.6.1.42"/>
    </reaction>
</comment>
<dbReference type="Pfam" id="PF01063">
    <property type="entry name" value="Aminotran_4"/>
    <property type="match status" value="1"/>
</dbReference>
<dbReference type="Proteomes" id="UP000553766">
    <property type="component" value="Unassembled WGS sequence"/>
</dbReference>
<evidence type="ECO:0000256" key="3">
    <source>
        <dbReference type="ARBA" id="ARBA00004824"/>
    </source>
</evidence>
<dbReference type="GO" id="GO:0009082">
    <property type="term" value="P:branched-chain amino acid biosynthetic process"/>
    <property type="evidence" value="ECO:0007669"/>
    <property type="project" value="UniProtKB-KW"/>
</dbReference>
<dbReference type="RefSeq" id="WP_184012820.1">
    <property type="nucleotide sequence ID" value="NZ_JACIJS010000009.1"/>
</dbReference>
<evidence type="ECO:0000256" key="5">
    <source>
        <dbReference type="ARBA" id="ARBA00005072"/>
    </source>
</evidence>
<dbReference type="NCBIfam" id="NF009896">
    <property type="entry name" value="PRK13356.1"/>
    <property type="match status" value="1"/>
</dbReference>
<comment type="function">
    <text evidence="2">Acts on leucine, isoleucine and valine.</text>
</comment>
<evidence type="ECO:0000256" key="13">
    <source>
        <dbReference type="ARBA" id="ARBA00049229"/>
    </source>
</evidence>
<comment type="pathway">
    <text evidence="3">Amino-acid biosynthesis; L-isoleucine biosynthesis; L-isoleucine from 2-oxobutanoate: step 4/4.</text>
</comment>
<evidence type="ECO:0000256" key="2">
    <source>
        <dbReference type="ARBA" id="ARBA00003109"/>
    </source>
</evidence>
<dbReference type="Gene3D" id="3.30.470.10">
    <property type="match status" value="1"/>
</dbReference>
<dbReference type="PROSITE" id="PS00770">
    <property type="entry name" value="AA_TRANSFER_CLASS_4"/>
    <property type="match status" value="1"/>
</dbReference>
<keyword evidence="9 15" id="KW-0663">Pyridoxal phosphate</keyword>
<comment type="catalytic activity">
    <reaction evidence="12">
        <text>L-isoleucine + 2-oxoglutarate = (S)-3-methyl-2-oxopentanoate + L-glutamate</text>
        <dbReference type="Rhea" id="RHEA:24801"/>
        <dbReference type="ChEBI" id="CHEBI:16810"/>
        <dbReference type="ChEBI" id="CHEBI:29985"/>
        <dbReference type="ChEBI" id="CHEBI:35146"/>
        <dbReference type="ChEBI" id="CHEBI:58045"/>
        <dbReference type="EC" id="2.6.1.42"/>
    </reaction>
</comment>
<comment type="cofactor">
    <cofactor evidence="1 15">
        <name>pyridoxal 5'-phosphate</name>
        <dbReference type="ChEBI" id="CHEBI:597326"/>
    </cofactor>
</comment>
<evidence type="ECO:0000256" key="9">
    <source>
        <dbReference type="ARBA" id="ARBA00022898"/>
    </source>
</evidence>
<dbReference type="InterPro" id="IPR018300">
    <property type="entry name" value="Aminotrans_IV_CS"/>
</dbReference>
<evidence type="ECO:0000313" key="16">
    <source>
        <dbReference type="EMBL" id="MBB5516862.1"/>
    </source>
</evidence>
<protein>
    <recommendedName>
        <fullName evidence="8">Probable branched-chain-amino-acid aminotransferase</fullName>
        <ecNumber evidence="7">2.6.1.42</ecNumber>
    </recommendedName>
</protein>
<evidence type="ECO:0000256" key="11">
    <source>
        <dbReference type="ARBA" id="ARBA00048212"/>
    </source>
</evidence>
<keyword evidence="10" id="KW-0028">Amino-acid biosynthesis</keyword>
<gene>
    <name evidence="16" type="ORF">FHS89_002904</name>
</gene>
<dbReference type="PANTHER" id="PTHR42743:SF11">
    <property type="entry name" value="AMINODEOXYCHORISMATE LYASE"/>
    <property type="match status" value="1"/>
</dbReference>
<evidence type="ECO:0000256" key="15">
    <source>
        <dbReference type="RuleBase" id="RU004516"/>
    </source>
</evidence>
<comment type="pathway">
    <text evidence="4">Amino-acid biosynthesis; L-valine biosynthesis; L-valine from pyruvate: step 4/4.</text>
</comment>
<reference evidence="16 17" key="1">
    <citation type="submission" date="2020-08" db="EMBL/GenBank/DDBJ databases">
        <title>Genomic Encyclopedia of Type Strains, Phase IV (KMG-IV): sequencing the most valuable type-strain genomes for metagenomic binning, comparative biology and taxonomic classification.</title>
        <authorList>
            <person name="Goeker M."/>
        </authorList>
    </citation>
    <scope>NUCLEOTIDE SEQUENCE [LARGE SCALE GENOMIC DNA]</scope>
    <source>
        <strain evidence="16 17">DSM 103377</strain>
    </source>
</reference>
<evidence type="ECO:0000256" key="12">
    <source>
        <dbReference type="ARBA" id="ARBA00048798"/>
    </source>
</evidence>
<proteinExistence type="inferred from homology"/>
<dbReference type="EMBL" id="JACIJS010000009">
    <property type="protein sequence ID" value="MBB5516862.1"/>
    <property type="molecule type" value="Genomic_DNA"/>
</dbReference>
<dbReference type="GO" id="GO:0005829">
    <property type="term" value="C:cytosol"/>
    <property type="evidence" value="ECO:0007669"/>
    <property type="project" value="TreeGrafter"/>
</dbReference>
<evidence type="ECO:0000256" key="14">
    <source>
        <dbReference type="RuleBase" id="RU004106"/>
    </source>
</evidence>
<dbReference type="AlphaFoldDB" id="A0A840WT60"/>
<comment type="caution">
    <text evidence="16">The sequence shown here is derived from an EMBL/GenBank/DDBJ whole genome shotgun (WGS) entry which is preliminary data.</text>
</comment>
<keyword evidence="17" id="KW-1185">Reference proteome</keyword>
<evidence type="ECO:0000256" key="10">
    <source>
        <dbReference type="ARBA" id="ARBA00023304"/>
    </source>
</evidence>
<keyword evidence="16" id="KW-0032">Aminotransferase</keyword>
<keyword evidence="16" id="KW-0808">Transferase</keyword>
<evidence type="ECO:0000256" key="1">
    <source>
        <dbReference type="ARBA" id="ARBA00001933"/>
    </source>
</evidence>
<evidence type="ECO:0000256" key="4">
    <source>
        <dbReference type="ARBA" id="ARBA00004931"/>
    </source>
</evidence>
<comment type="similarity">
    <text evidence="6 14">Belongs to the class-IV pyridoxal-phosphate-dependent aminotransferase family.</text>
</comment>
<accession>A0A840WT60</accession>
<name>A0A840WT60_9RHOB</name>
<dbReference type="SUPFAM" id="SSF56752">
    <property type="entry name" value="D-aminoacid aminotransferase-like PLP-dependent enzymes"/>
    <property type="match status" value="1"/>
</dbReference>
<dbReference type="PANTHER" id="PTHR42743">
    <property type="entry name" value="AMINO-ACID AMINOTRANSFERASE"/>
    <property type="match status" value="1"/>
</dbReference>
<dbReference type="Gene3D" id="3.20.10.10">
    <property type="entry name" value="D-amino Acid Aminotransferase, subunit A, domain 2"/>
    <property type="match status" value="1"/>
</dbReference>
<dbReference type="InterPro" id="IPR001544">
    <property type="entry name" value="Aminotrans_IV"/>
</dbReference>
<comment type="pathway">
    <text evidence="5">Amino-acid biosynthesis; L-leucine biosynthesis; L-leucine from 3-methyl-2-oxobutanoate: step 4/4.</text>
</comment>
<organism evidence="16 17">
    <name type="scientific">Rubricella aquisinus</name>
    <dbReference type="NCBI Taxonomy" id="2028108"/>
    <lineage>
        <taxon>Bacteria</taxon>
        <taxon>Pseudomonadati</taxon>
        <taxon>Pseudomonadota</taxon>
        <taxon>Alphaproteobacteria</taxon>
        <taxon>Rhodobacterales</taxon>
        <taxon>Paracoccaceae</taxon>
        <taxon>Rubricella</taxon>
    </lineage>
</organism>
<comment type="catalytic activity">
    <reaction evidence="13">
        <text>L-leucine + 2-oxoglutarate = 4-methyl-2-oxopentanoate + L-glutamate</text>
        <dbReference type="Rhea" id="RHEA:18321"/>
        <dbReference type="ChEBI" id="CHEBI:16810"/>
        <dbReference type="ChEBI" id="CHEBI:17865"/>
        <dbReference type="ChEBI" id="CHEBI:29985"/>
        <dbReference type="ChEBI" id="CHEBI:57427"/>
        <dbReference type="EC" id="2.6.1.42"/>
    </reaction>
</comment>
<dbReference type="EC" id="2.6.1.42" evidence="7"/>
<sequence>MAFGKRISTWFEGQWHEGNTPIMGAADHATWLGTLVFDGARSFEGTAPDLDLHCIRLIRSATAMGMEPCMTAEEVLAIAKEGIARYPSEEPLYIRPMMWSREGAPGMIAPAPDSCAFALCIEDLPLSPPTGVRLCLSSFRRPRQDMALTEAKAACLYPNNGRMLSEARAKGFDNAISLDADGNVAETASTNVFMVRDGTVLTPVPNGTFLNGITRQRVMALLMADGYTVEEAVLTPDDLLTADEMFLTGNASKVMPVTAYEDHEMQPGPVSARARALYWDYAHGRV</sequence>
<dbReference type="InterPro" id="IPR043132">
    <property type="entry name" value="BCAT-like_C"/>
</dbReference>
<evidence type="ECO:0000256" key="6">
    <source>
        <dbReference type="ARBA" id="ARBA00009320"/>
    </source>
</evidence>
<dbReference type="GO" id="GO:0004084">
    <property type="term" value="F:branched-chain-amino-acid transaminase activity"/>
    <property type="evidence" value="ECO:0007669"/>
    <property type="project" value="UniProtKB-EC"/>
</dbReference>
<dbReference type="InterPro" id="IPR050571">
    <property type="entry name" value="Class-IV_PLP-Dep_Aminotrnsfr"/>
</dbReference>
<dbReference type="InterPro" id="IPR036038">
    <property type="entry name" value="Aminotransferase-like"/>
</dbReference>
<dbReference type="InterPro" id="IPR043131">
    <property type="entry name" value="BCAT-like_N"/>
</dbReference>
<keyword evidence="10" id="KW-0100">Branched-chain amino acid biosynthesis</keyword>
<dbReference type="FunFam" id="3.20.10.10:FF:000002">
    <property type="entry name" value="D-alanine aminotransferase"/>
    <property type="match status" value="1"/>
</dbReference>
<evidence type="ECO:0000256" key="7">
    <source>
        <dbReference type="ARBA" id="ARBA00013053"/>
    </source>
</evidence>
<evidence type="ECO:0000313" key="17">
    <source>
        <dbReference type="Proteomes" id="UP000553766"/>
    </source>
</evidence>